<keyword evidence="2" id="KW-1185">Reference proteome</keyword>
<dbReference type="AlphaFoldDB" id="A0AAD1XRI5"/>
<accession>A0AAD1XRI5</accession>
<reference evidence="1" key="1">
    <citation type="submission" date="2023-07" db="EMBL/GenBank/DDBJ databases">
        <authorList>
            <consortium name="AG Swart"/>
            <person name="Singh M."/>
            <person name="Singh A."/>
            <person name="Seah K."/>
            <person name="Emmerich C."/>
        </authorList>
    </citation>
    <scope>NUCLEOTIDE SEQUENCE</scope>
    <source>
        <strain evidence="1">DP1</strain>
    </source>
</reference>
<proteinExistence type="predicted"/>
<evidence type="ECO:0000313" key="2">
    <source>
        <dbReference type="Proteomes" id="UP001295684"/>
    </source>
</evidence>
<sequence length="255" mass="29633">MAETLQEVQVREIKVFTSELVLYKKIVQRMSIFGKSTECINPKQNEEISTEIHQTSDLDPKCLRKEISNLRGKTLSVLCLKWQVMSLHEKIQERKRVYSLLPFVINVLTFQNFDISRKEFRDIIFMAQNCKTVEFRSCKIDSSEIQFRTGVLYRIQELKFNFCGSKSNSNWVENPDKINSIIKAISGCSLNTSLKLLNLHGFCFEGSEAYKLMIEYDLGHIMVFAGKCYNIRPNPSSLKESFEEPESHFENCIIQ</sequence>
<gene>
    <name evidence="1" type="ORF">ECRASSUSDP1_LOCUS18941</name>
</gene>
<dbReference type="EMBL" id="CAMPGE010019204">
    <property type="protein sequence ID" value="CAI2377553.1"/>
    <property type="molecule type" value="Genomic_DNA"/>
</dbReference>
<protein>
    <submittedName>
        <fullName evidence="1">Uncharacterized protein</fullName>
    </submittedName>
</protein>
<evidence type="ECO:0000313" key="1">
    <source>
        <dbReference type="EMBL" id="CAI2377553.1"/>
    </source>
</evidence>
<organism evidence="1 2">
    <name type="scientific">Euplotes crassus</name>
    <dbReference type="NCBI Taxonomy" id="5936"/>
    <lineage>
        <taxon>Eukaryota</taxon>
        <taxon>Sar</taxon>
        <taxon>Alveolata</taxon>
        <taxon>Ciliophora</taxon>
        <taxon>Intramacronucleata</taxon>
        <taxon>Spirotrichea</taxon>
        <taxon>Hypotrichia</taxon>
        <taxon>Euplotida</taxon>
        <taxon>Euplotidae</taxon>
        <taxon>Moneuplotes</taxon>
    </lineage>
</organism>
<comment type="caution">
    <text evidence="1">The sequence shown here is derived from an EMBL/GenBank/DDBJ whole genome shotgun (WGS) entry which is preliminary data.</text>
</comment>
<dbReference type="Proteomes" id="UP001295684">
    <property type="component" value="Unassembled WGS sequence"/>
</dbReference>
<name>A0AAD1XRI5_EUPCR</name>